<proteinExistence type="predicted"/>
<dbReference type="AlphaFoldDB" id="A0AAV3RXS4"/>
<dbReference type="Proteomes" id="UP001454036">
    <property type="component" value="Unassembled WGS sequence"/>
</dbReference>
<evidence type="ECO:0000313" key="2">
    <source>
        <dbReference type="Proteomes" id="UP001454036"/>
    </source>
</evidence>
<organism evidence="1 2">
    <name type="scientific">Lithospermum erythrorhizon</name>
    <name type="common">Purple gromwell</name>
    <name type="synonym">Lithospermum officinale var. erythrorhizon</name>
    <dbReference type="NCBI Taxonomy" id="34254"/>
    <lineage>
        <taxon>Eukaryota</taxon>
        <taxon>Viridiplantae</taxon>
        <taxon>Streptophyta</taxon>
        <taxon>Embryophyta</taxon>
        <taxon>Tracheophyta</taxon>
        <taxon>Spermatophyta</taxon>
        <taxon>Magnoliopsida</taxon>
        <taxon>eudicotyledons</taxon>
        <taxon>Gunneridae</taxon>
        <taxon>Pentapetalae</taxon>
        <taxon>asterids</taxon>
        <taxon>lamiids</taxon>
        <taxon>Boraginales</taxon>
        <taxon>Boraginaceae</taxon>
        <taxon>Boraginoideae</taxon>
        <taxon>Lithospermeae</taxon>
        <taxon>Lithospermum</taxon>
    </lineage>
</organism>
<dbReference type="EMBL" id="BAABME010012489">
    <property type="protein sequence ID" value="GAA0185172.1"/>
    <property type="molecule type" value="Genomic_DNA"/>
</dbReference>
<reference evidence="1 2" key="1">
    <citation type="submission" date="2024-01" db="EMBL/GenBank/DDBJ databases">
        <title>The complete chloroplast genome sequence of Lithospermum erythrorhizon: insights into the phylogenetic relationship among Boraginaceae species and the maternal lineages of purple gromwells.</title>
        <authorList>
            <person name="Okada T."/>
            <person name="Watanabe K."/>
        </authorList>
    </citation>
    <scope>NUCLEOTIDE SEQUENCE [LARGE SCALE GENOMIC DNA]</scope>
</reference>
<keyword evidence="2" id="KW-1185">Reference proteome</keyword>
<comment type="caution">
    <text evidence="1">The sequence shown here is derived from an EMBL/GenBank/DDBJ whole genome shotgun (WGS) entry which is preliminary data.</text>
</comment>
<protein>
    <submittedName>
        <fullName evidence="1">Uncharacterized protein</fullName>
    </submittedName>
</protein>
<gene>
    <name evidence="1" type="ORF">LIER_32460</name>
</gene>
<sequence length="75" mass="8892">MDVATLPDGTKKWKYKWCYAMYLVEENYINTSNAKKYLENYLQRKLKLKDNEKEPSQLKLSLRLGDTSEPSIATW</sequence>
<accession>A0AAV3RXS4</accession>
<evidence type="ECO:0000313" key="1">
    <source>
        <dbReference type="EMBL" id="GAA0185172.1"/>
    </source>
</evidence>
<name>A0AAV3RXS4_LITER</name>